<organism evidence="3">
    <name type="scientific">marine sediment metagenome</name>
    <dbReference type="NCBI Taxonomy" id="412755"/>
    <lineage>
        <taxon>unclassified sequences</taxon>
        <taxon>metagenomes</taxon>
        <taxon>ecological metagenomes</taxon>
    </lineage>
</organism>
<dbReference type="InterPro" id="IPR003593">
    <property type="entry name" value="AAA+_ATPase"/>
</dbReference>
<feature type="domain" description="Bacterial type II secretion system protein E" evidence="2">
    <location>
        <begin position="204"/>
        <end position="218"/>
    </location>
</feature>
<dbReference type="Gene3D" id="3.40.50.300">
    <property type="entry name" value="P-loop containing nucleotide triphosphate hydrolases"/>
    <property type="match status" value="1"/>
</dbReference>
<dbReference type="Pfam" id="PF00437">
    <property type="entry name" value="T2SSE"/>
    <property type="match status" value="1"/>
</dbReference>
<dbReference type="GO" id="GO:0005524">
    <property type="term" value="F:ATP binding"/>
    <property type="evidence" value="ECO:0007669"/>
    <property type="project" value="InterPro"/>
</dbReference>
<dbReference type="NCBIfam" id="TIGR01420">
    <property type="entry name" value="pilT_fam"/>
    <property type="match status" value="1"/>
</dbReference>
<evidence type="ECO:0000256" key="1">
    <source>
        <dbReference type="ARBA" id="ARBA00006611"/>
    </source>
</evidence>
<evidence type="ECO:0000259" key="2">
    <source>
        <dbReference type="PROSITE" id="PS00662"/>
    </source>
</evidence>
<dbReference type="PROSITE" id="PS00662">
    <property type="entry name" value="T2SP_E"/>
    <property type="match status" value="1"/>
</dbReference>
<gene>
    <name evidence="3" type="ORF">LCGC14_0238620</name>
</gene>
<comment type="similarity">
    <text evidence="1">Belongs to the GSP E family.</text>
</comment>
<dbReference type="PANTHER" id="PTHR30486">
    <property type="entry name" value="TWITCHING MOTILITY PROTEIN PILT"/>
    <property type="match status" value="1"/>
</dbReference>
<protein>
    <recommendedName>
        <fullName evidence="2">Bacterial type II secretion system protein E domain-containing protein</fullName>
    </recommendedName>
</protein>
<dbReference type="SUPFAM" id="SSF52540">
    <property type="entry name" value="P-loop containing nucleoside triphosphate hydrolases"/>
    <property type="match status" value="1"/>
</dbReference>
<evidence type="ECO:0000313" key="3">
    <source>
        <dbReference type="EMBL" id="KKN89356.1"/>
    </source>
</evidence>
<dbReference type="InterPro" id="IPR050921">
    <property type="entry name" value="T4SS_GSP_E_ATPase"/>
</dbReference>
<dbReference type="InterPro" id="IPR001482">
    <property type="entry name" value="T2SS/T4SS_dom"/>
</dbReference>
<name>A0A0F9WSU3_9ZZZZ</name>
<dbReference type="AlphaFoldDB" id="A0A0F9WSU3"/>
<dbReference type="SMART" id="SM00382">
    <property type="entry name" value="AAA"/>
    <property type="match status" value="1"/>
</dbReference>
<dbReference type="GO" id="GO:0016887">
    <property type="term" value="F:ATP hydrolysis activity"/>
    <property type="evidence" value="ECO:0007669"/>
    <property type="project" value="InterPro"/>
</dbReference>
<dbReference type="InterPro" id="IPR006321">
    <property type="entry name" value="PilT/PilU"/>
</dbReference>
<proteinExistence type="inferred from homology"/>
<dbReference type="CDD" id="cd01131">
    <property type="entry name" value="PilT"/>
    <property type="match status" value="1"/>
</dbReference>
<comment type="caution">
    <text evidence="3">The sequence shown here is derived from an EMBL/GenBank/DDBJ whole genome shotgun (WGS) entry which is preliminary data.</text>
</comment>
<sequence>MSDTPRSTGQPPLLEKYFRALTKADASDLHLKADNPPHIRTAMKLQASTGEVFSNEDILEMAEELMTPSQSAFFHEHGNVDLAYEVEGGDRFRVNIFRQRGRVSLAVRRVTRNVPSFESLHLPPVMSRIAESHQGLVLLSGPTGSGKSTTIASMLQYINERRHCHIVTIEDPIEYLFVDDKALISQREIGIDVEDFQQALKYLMRQDPDVVLIGEMRDAETFQAGLQASETGHLVFGTVHASSAPQTIGRILDLFPIDGRDRVRQSLAFNLRAVVCQKLLPSIADDLDRVPAVDVLLTNPSVRQFIMESRDAELTEIIKTREVDGMISFTKSLLELIENELIEPKVGFEAAPNIDELKMLMKGIKTR</sequence>
<dbReference type="Gene3D" id="3.30.450.90">
    <property type="match status" value="1"/>
</dbReference>
<dbReference type="InterPro" id="IPR027417">
    <property type="entry name" value="P-loop_NTPase"/>
</dbReference>
<dbReference type="EMBL" id="LAZR01000119">
    <property type="protein sequence ID" value="KKN89356.1"/>
    <property type="molecule type" value="Genomic_DNA"/>
</dbReference>
<accession>A0A0F9WSU3</accession>
<reference evidence="3" key="1">
    <citation type="journal article" date="2015" name="Nature">
        <title>Complex archaea that bridge the gap between prokaryotes and eukaryotes.</title>
        <authorList>
            <person name="Spang A."/>
            <person name="Saw J.H."/>
            <person name="Jorgensen S.L."/>
            <person name="Zaremba-Niedzwiedzka K."/>
            <person name="Martijn J."/>
            <person name="Lind A.E."/>
            <person name="van Eijk R."/>
            <person name="Schleper C."/>
            <person name="Guy L."/>
            <person name="Ettema T.J."/>
        </authorList>
    </citation>
    <scope>NUCLEOTIDE SEQUENCE</scope>
</reference>